<name>A0A9C9ENZ0_UNCW3</name>
<dbReference type="EMBL" id="DRIG01000092">
    <property type="protein sequence ID" value="HEC79177.1"/>
    <property type="molecule type" value="Genomic_DNA"/>
</dbReference>
<evidence type="ECO:0000313" key="2">
    <source>
        <dbReference type="EMBL" id="HEC79177.1"/>
    </source>
</evidence>
<keyword evidence="2" id="KW-0067">ATP-binding</keyword>
<protein>
    <submittedName>
        <fullName evidence="2">ATP-binding protein</fullName>
    </submittedName>
</protein>
<dbReference type="GO" id="GO:0005524">
    <property type="term" value="F:ATP binding"/>
    <property type="evidence" value="ECO:0007669"/>
    <property type="project" value="UniProtKB-KW"/>
</dbReference>
<feature type="domain" description="Schlafen AlbA-2" evidence="1">
    <location>
        <begin position="20"/>
        <end position="153"/>
    </location>
</feature>
<accession>A0A9C9ENZ0</accession>
<dbReference type="Pfam" id="PF04326">
    <property type="entry name" value="SLFN_AlbA_2"/>
    <property type="match status" value="1"/>
</dbReference>
<evidence type="ECO:0000259" key="1">
    <source>
        <dbReference type="Pfam" id="PF04326"/>
    </source>
</evidence>
<dbReference type="Proteomes" id="UP000885826">
    <property type="component" value="Unassembled WGS sequence"/>
</dbReference>
<dbReference type="InterPro" id="IPR038461">
    <property type="entry name" value="Schlafen_AlbA_2_dom_sf"/>
</dbReference>
<reference evidence="2" key="1">
    <citation type="journal article" date="2020" name="mSystems">
        <title>Genome- and Community-Level Interaction Insights into Carbon Utilization and Element Cycling Functions of Hydrothermarchaeota in Hydrothermal Sediment.</title>
        <authorList>
            <person name="Zhou Z."/>
            <person name="Liu Y."/>
            <person name="Xu W."/>
            <person name="Pan J."/>
            <person name="Luo Z.H."/>
            <person name="Li M."/>
        </authorList>
    </citation>
    <scope>NUCLEOTIDE SEQUENCE</scope>
    <source>
        <strain evidence="2">HyVt-388</strain>
    </source>
</reference>
<dbReference type="Gene3D" id="3.30.950.30">
    <property type="entry name" value="Schlafen, AAA domain"/>
    <property type="match status" value="1"/>
</dbReference>
<gene>
    <name evidence="2" type="ORF">ENI34_08575</name>
</gene>
<comment type="caution">
    <text evidence="2">The sequence shown here is derived from an EMBL/GenBank/DDBJ whole genome shotgun (WGS) entry which is preliminary data.</text>
</comment>
<organism evidence="2 3">
    <name type="scientific">candidate division WOR-3 bacterium</name>
    <dbReference type="NCBI Taxonomy" id="2052148"/>
    <lineage>
        <taxon>Bacteria</taxon>
        <taxon>Bacteria division WOR-3</taxon>
    </lineage>
</organism>
<dbReference type="AlphaFoldDB" id="A0A9C9ENZ0"/>
<sequence length="204" mass="23515">MMMKQMATSNFLSLIAAGHENRHIEWKQTFSWNDKNSIWLKEKVIRAMMGFANTPDGGYIIVGIKEGGGKGPRLNGLTAEELSSFVYDTIKDSVDGFSSSPIIFEIFFSIYKNKKFVIIRVEEFDELPVICKKNSQNRGVLKKGVIYCRSRGGSPKTIPVTETETRELIQRAVDKQQEILRRRGWRYRGAEVKNLFHKQREDFQ</sequence>
<dbReference type="InterPro" id="IPR007421">
    <property type="entry name" value="Schlafen_AlbA_2_dom"/>
</dbReference>
<keyword evidence="2" id="KW-0547">Nucleotide-binding</keyword>
<proteinExistence type="predicted"/>
<evidence type="ECO:0000313" key="3">
    <source>
        <dbReference type="Proteomes" id="UP000885826"/>
    </source>
</evidence>